<proteinExistence type="predicted"/>
<keyword evidence="1" id="KW-0812">Transmembrane</keyword>
<evidence type="ECO:0000313" key="2">
    <source>
        <dbReference type="EMBL" id="EAU54624.1"/>
    </source>
</evidence>
<comment type="caution">
    <text evidence="2">The sequence shown here is derived from an EMBL/GenBank/DDBJ whole genome shotgun (WGS) entry which is preliminary data.</text>
</comment>
<organism evidence="2 3">
    <name type="scientific">Mariprofundus ferrooxydans PV-1</name>
    <dbReference type="NCBI Taxonomy" id="314345"/>
    <lineage>
        <taxon>Bacteria</taxon>
        <taxon>Pseudomonadati</taxon>
        <taxon>Pseudomonadota</taxon>
        <taxon>Candidatius Mariprofundia</taxon>
        <taxon>Mariprofundales</taxon>
        <taxon>Mariprofundaceae</taxon>
        <taxon>Mariprofundus</taxon>
    </lineage>
</organism>
<feature type="transmembrane region" description="Helical" evidence="1">
    <location>
        <begin position="219"/>
        <end position="243"/>
    </location>
</feature>
<reference evidence="2 3" key="1">
    <citation type="submission" date="2006-09" db="EMBL/GenBank/DDBJ databases">
        <authorList>
            <person name="Emerson D."/>
            <person name="Ferriera S."/>
            <person name="Johnson J."/>
            <person name="Kravitz S."/>
            <person name="Halpern A."/>
            <person name="Remington K."/>
            <person name="Beeson K."/>
            <person name="Tran B."/>
            <person name="Rogers Y.-H."/>
            <person name="Friedman R."/>
            <person name="Venter J.C."/>
        </authorList>
    </citation>
    <scope>NUCLEOTIDE SEQUENCE [LARGE SCALE GENOMIC DNA]</scope>
    <source>
        <strain evidence="2 3">PV-1</strain>
    </source>
</reference>
<dbReference type="AlphaFoldDB" id="Q0EZT0"/>
<evidence type="ECO:0000313" key="3">
    <source>
        <dbReference type="Proteomes" id="UP000005297"/>
    </source>
</evidence>
<feature type="transmembrane region" description="Helical" evidence="1">
    <location>
        <begin position="263"/>
        <end position="282"/>
    </location>
</feature>
<keyword evidence="1" id="KW-0472">Membrane</keyword>
<name>Q0EZT0_9PROT</name>
<dbReference type="EMBL" id="AATS01000006">
    <property type="protein sequence ID" value="EAU54624.1"/>
    <property type="molecule type" value="Genomic_DNA"/>
</dbReference>
<feature type="transmembrane region" description="Helical" evidence="1">
    <location>
        <begin position="354"/>
        <end position="372"/>
    </location>
</feature>
<gene>
    <name evidence="2" type="ORF">SPV1_13609</name>
</gene>
<evidence type="ECO:0000256" key="1">
    <source>
        <dbReference type="SAM" id="Phobius"/>
    </source>
</evidence>
<accession>Q0EZT0</accession>
<dbReference type="eggNOG" id="ENOG502ZK2X">
    <property type="taxonomic scope" value="Bacteria"/>
</dbReference>
<dbReference type="InParanoid" id="Q0EZT0"/>
<sequence>MNQYIGDSSKAGLKTKLERFRFNYIGLPLIKFAYKIRFLVLKKSLKTQLSIHFALKILIRALDPDSRLHGYDEHTDKMVHLATWKITHQEEFEEDCCIEEIERPEDLKKAIHDLRQDYFSNKEVIDKLASKAINNENIRSLVVRYFLVMNFTETLQKKTKTAQQHLTRARELDASAEPLEAKHLWEIDRKTKKKYKSIRNEIADKTAVKISFDEINIGAFLSILSALFLTSGFLYEYTFLGAFGIDVTRYFTLADYLASSMEAIRFSLVGAIFALIGFIFRVNGDSRMSPSELEYNNKQNDKMYYFLLATSIAATAYGYFYSKEMMFAYLQLTSLLLIFRIPARFYIRYFAQPLQAYVIISITLIFSLYLYTSARKEVYEAKVATPSSVEETFLIDPNIKIPSKSLLLLAANSQYFFFLNTETKKTLVLSKQRIFAVEENE</sequence>
<dbReference type="HOGENOM" id="CLU_620817_0_0_0"/>
<keyword evidence="3" id="KW-1185">Reference proteome</keyword>
<keyword evidence="1" id="KW-1133">Transmembrane helix</keyword>
<dbReference type="RefSeq" id="WP_009850234.1">
    <property type="nucleotide sequence ID" value="NZ_DS022294.1"/>
</dbReference>
<dbReference type="STRING" id="314344.AL013_10035"/>
<protein>
    <submittedName>
        <fullName evidence="2">Uncharacterized protein</fullName>
    </submittedName>
</protein>
<dbReference type="Proteomes" id="UP000005297">
    <property type="component" value="Unassembled WGS sequence"/>
</dbReference>
<feature type="transmembrane region" description="Helical" evidence="1">
    <location>
        <begin position="303"/>
        <end position="320"/>
    </location>
</feature>